<sequence>MNKIGLTMGDPAGIGPEVVCKALQDMTAEERAGVIVIGDRLFMERARDMIGADFQFVSEGDVPEGDVPLVQVDAPNAESIQPGEIQPDAGEAACRCVKKAVDMALAEEIDVVCTASLHKTALREAGYNLSGHAGLLKLFTGVKKNFAVLAGPKLSVIHVSTHVSLADAVTLCTTESVLETIRIANQHVLTTGIAEPRIGVAGINPHCGENGHYGTEDDTQVIPAIKLARAEGMNVSDPIPGDLVFEQAIDGKFDIVVAQYHDQGHIPAKLIGGHDCVNITAGLPILRTSVDHGTAFDIAWKGGLARPDNMKAAIAMARKMKPVK</sequence>
<dbReference type="GO" id="GO:0051287">
    <property type="term" value="F:NAD binding"/>
    <property type="evidence" value="ECO:0007669"/>
    <property type="project" value="InterPro"/>
</dbReference>
<evidence type="ECO:0000313" key="4">
    <source>
        <dbReference type="EMBL" id="SFO66933.1"/>
    </source>
</evidence>
<dbReference type="RefSeq" id="WP_244544748.1">
    <property type="nucleotide sequence ID" value="NZ_FOVR01000010.1"/>
</dbReference>
<reference evidence="4 5" key="1">
    <citation type="submission" date="2016-10" db="EMBL/GenBank/DDBJ databases">
        <authorList>
            <person name="de Groot N.N."/>
        </authorList>
    </citation>
    <scope>NUCLEOTIDE SEQUENCE [LARGE SCALE GENOMIC DNA]</scope>
    <source>
        <strain evidence="4 5">CGMCC 1.9157</strain>
    </source>
</reference>
<accession>A0A1I5J2S0</accession>
<dbReference type="NCBIfam" id="TIGR00557">
    <property type="entry name" value="pdxA"/>
    <property type="match status" value="1"/>
</dbReference>
<protein>
    <submittedName>
        <fullName evidence="4">4-hydroxythreonine-4-phosphate dehydrogenase</fullName>
    </submittedName>
</protein>
<evidence type="ECO:0000256" key="2">
    <source>
        <dbReference type="ARBA" id="ARBA00023002"/>
    </source>
</evidence>
<name>A0A1I5J2S0_9HYPH</name>
<dbReference type="AlphaFoldDB" id="A0A1I5J2S0"/>
<dbReference type="PANTHER" id="PTHR30004:SF6">
    <property type="entry name" value="D-THREONATE 4-PHOSPHATE DEHYDROGENASE"/>
    <property type="match status" value="1"/>
</dbReference>
<organism evidence="4 5">
    <name type="scientific">Cohaesibacter marisflavi</name>
    <dbReference type="NCBI Taxonomy" id="655353"/>
    <lineage>
        <taxon>Bacteria</taxon>
        <taxon>Pseudomonadati</taxon>
        <taxon>Pseudomonadota</taxon>
        <taxon>Alphaproteobacteria</taxon>
        <taxon>Hyphomicrobiales</taxon>
        <taxon>Cohaesibacteraceae</taxon>
    </lineage>
</organism>
<dbReference type="GO" id="GO:0046872">
    <property type="term" value="F:metal ion binding"/>
    <property type="evidence" value="ECO:0007669"/>
    <property type="project" value="UniProtKB-KW"/>
</dbReference>
<dbReference type="SUPFAM" id="SSF53659">
    <property type="entry name" value="Isocitrate/Isopropylmalate dehydrogenase-like"/>
    <property type="match status" value="1"/>
</dbReference>
<keyword evidence="5" id="KW-1185">Reference proteome</keyword>
<dbReference type="STRING" id="655353.SAMN04488056_110164"/>
<dbReference type="InterPro" id="IPR005255">
    <property type="entry name" value="PdxA_fam"/>
</dbReference>
<keyword evidence="1" id="KW-0479">Metal-binding</keyword>
<dbReference type="Gene3D" id="3.40.718.10">
    <property type="entry name" value="Isopropylmalate Dehydrogenase"/>
    <property type="match status" value="1"/>
</dbReference>
<evidence type="ECO:0000313" key="5">
    <source>
        <dbReference type="Proteomes" id="UP000199236"/>
    </source>
</evidence>
<dbReference type="Pfam" id="PF04166">
    <property type="entry name" value="PdxA"/>
    <property type="match status" value="1"/>
</dbReference>
<dbReference type="EMBL" id="FOVR01000010">
    <property type="protein sequence ID" value="SFO66933.1"/>
    <property type="molecule type" value="Genomic_DNA"/>
</dbReference>
<evidence type="ECO:0000256" key="1">
    <source>
        <dbReference type="ARBA" id="ARBA00022723"/>
    </source>
</evidence>
<proteinExistence type="predicted"/>
<dbReference type="PANTHER" id="PTHR30004">
    <property type="entry name" value="4-HYDROXYTHREONINE-4-PHOSPHATE DEHYDROGENASE"/>
    <property type="match status" value="1"/>
</dbReference>
<keyword evidence="2" id="KW-0560">Oxidoreductase</keyword>
<gene>
    <name evidence="4" type="ORF">SAMN04488056_110164</name>
</gene>
<keyword evidence="3" id="KW-0520">NAD</keyword>
<dbReference type="Proteomes" id="UP000199236">
    <property type="component" value="Unassembled WGS sequence"/>
</dbReference>
<evidence type="ECO:0000256" key="3">
    <source>
        <dbReference type="ARBA" id="ARBA00023027"/>
    </source>
</evidence>
<dbReference type="GO" id="GO:0016491">
    <property type="term" value="F:oxidoreductase activity"/>
    <property type="evidence" value="ECO:0007669"/>
    <property type="project" value="UniProtKB-KW"/>
</dbReference>